<dbReference type="Gene3D" id="3.10.290.10">
    <property type="entry name" value="RNA-binding S4 domain"/>
    <property type="match status" value="1"/>
</dbReference>
<dbReference type="InterPro" id="IPR002942">
    <property type="entry name" value="S4_RNA-bd"/>
</dbReference>
<dbReference type="Gene3D" id="3.30.70.1560">
    <property type="entry name" value="Alpha-L RNA-binding motif"/>
    <property type="match status" value="1"/>
</dbReference>
<proteinExistence type="inferred from homology"/>
<evidence type="ECO:0000256" key="4">
    <source>
        <dbReference type="SAM" id="MobiDB-lite"/>
    </source>
</evidence>
<dbReference type="GO" id="GO:0003723">
    <property type="term" value="F:RNA binding"/>
    <property type="evidence" value="ECO:0007669"/>
    <property type="project" value="UniProtKB-KW"/>
</dbReference>
<dbReference type="GO" id="GO:0000455">
    <property type="term" value="P:enzyme-directed rRNA pseudouridine synthesis"/>
    <property type="evidence" value="ECO:0007669"/>
    <property type="project" value="UniProtKB-ARBA"/>
</dbReference>
<gene>
    <name evidence="6" type="ORF">G3O08_13715</name>
</gene>
<dbReference type="CDD" id="cd00165">
    <property type="entry name" value="S4"/>
    <property type="match status" value="1"/>
</dbReference>
<dbReference type="InterPro" id="IPR020094">
    <property type="entry name" value="TruA/RsuA/RluB/E/F_N"/>
</dbReference>
<evidence type="ECO:0000259" key="5">
    <source>
        <dbReference type="SMART" id="SM00363"/>
    </source>
</evidence>
<dbReference type="Pfam" id="PF01479">
    <property type="entry name" value="S4"/>
    <property type="match status" value="1"/>
</dbReference>
<keyword evidence="7" id="KW-1185">Reference proteome</keyword>
<evidence type="ECO:0000256" key="2">
    <source>
        <dbReference type="ARBA" id="ARBA00023235"/>
    </source>
</evidence>
<reference evidence="6 7" key="1">
    <citation type="submission" date="2020-02" db="EMBL/GenBank/DDBJ databases">
        <title>Out from the shadows clarifying the taxonomy of the family Cryomorphaceae and related taxa by utilizing the GTDB taxonomic framework.</title>
        <authorList>
            <person name="Bowman J.P."/>
        </authorList>
    </citation>
    <scope>NUCLEOTIDE SEQUENCE [LARGE SCALE GENOMIC DNA]</scope>
    <source>
        <strain evidence="6 7">QSSC 1-22</strain>
    </source>
</reference>
<dbReference type="Gene3D" id="3.30.70.580">
    <property type="entry name" value="Pseudouridine synthase I, catalytic domain, N-terminal subdomain"/>
    <property type="match status" value="1"/>
</dbReference>
<dbReference type="RefSeq" id="WP_163285953.1">
    <property type="nucleotide sequence ID" value="NZ_JAAGVY010000028.1"/>
</dbReference>
<dbReference type="FunFam" id="3.10.290.10:FF:000003">
    <property type="entry name" value="Pseudouridine synthase"/>
    <property type="match status" value="1"/>
</dbReference>
<dbReference type="SMART" id="SM00363">
    <property type="entry name" value="S4"/>
    <property type="match status" value="1"/>
</dbReference>
<accession>A0A7K3WS97</accession>
<dbReference type="InterPro" id="IPR020103">
    <property type="entry name" value="PsdUridine_synth_cat_dom_sf"/>
</dbReference>
<dbReference type="InterPro" id="IPR036986">
    <property type="entry name" value="S4_RNA-bd_sf"/>
</dbReference>
<dbReference type="EMBL" id="JAAGVY010000028">
    <property type="protein sequence ID" value="NEN24560.1"/>
    <property type="molecule type" value="Genomic_DNA"/>
</dbReference>
<evidence type="ECO:0000313" key="7">
    <source>
        <dbReference type="Proteomes" id="UP000486602"/>
    </source>
</evidence>
<feature type="compositionally biased region" description="Basic and acidic residues" evidence="4">
    <location>
        <begin position="121"/>
        <end position="133"/>
    </location>
</feature>
<name>A0A7K3WS97_9FLAO</name>
<dbReference type="GO" id="GO:0120159">
    <property type="term" value="F:rRNA pseudouridine synthase activity"/>
    <property type="evidence" value="ECO:0007669"/>
    <property type="project" value="UniProtKB-ARBA"/>
</dbReference>
<dbReference type="SUPFAM" id="SSF55120">
    <property type="entry name" value="Pseudouridine synthase"/>
    <property type="match status" value="1"/>
</dbReference>
<dbReference type="Proteomes" id="UP000486602">
    <property type="component" value="Unassembled WGS sequence"/>
</dbReference>
<evidence type="ECO:0000313" key="6">
    <source>
        <dbReference type="EMBL" id="NEN24560.1"/>
    </source>
</evidence>
<keyword evidence="3" id="KW-0694">RNA-binding</keyword>
<dbReference type="AlphaFoldDB" id="A0A7K3WS97"/>
<protein>
    <submittedName>
        <fullName evidence="6">rRNA pseudouridine synthase</fullName>
    </submittedName>
</protein>
<dbReference type="Pfam" id="PF00849">
    <property type="entry name" value="PseudoU_synth_2"/>
    <property type="match status" value="1"/>
</dbReference>
<feature type="compositionally biased region" description="Basic and acidic residues" evidence="4">
    <location>
        <begin position="84"/>
        <end position="112"/>
    </location>
</feature>
<feature type="domain" description="RNA-binding S4" evidence="5">
    <location>
        <begin position="187"/>
        <end position="254"/>
    </location>
</feature>
<evidence type="ECO:0000256" key="3">
    <source>
        <dbReference type="PROSITE-ProRule" id="PRU00182"/>
    </source>
</evidence>
<feature type="region of interest" description="Disordered" evidence="4">
    <location>
        <begin position="1"/>
        <end position="168"/>
    </location>
</feature>
<evidence type="ECO:0000256" key="1">
    <source>
        <dbReference type="ARBA" id="ARBA00008348"/>
    </source>
</evidence>
<dbReference type="PANTHER" id="PTHR47683">
    <property type="entry name" value="PSEUDOURIDINE SYNTHASE FAMILY PROTEIN-RELATED"/>
    <property type="match status" value="1"/>
</dbReference>
<comment type="similarity">
    <text evidence="1">Belongs to the pseudouridine synthase RsuA family.</text>
</comment>
<dbReference type="InterPro" id="IPR042092">
    <property type="entry name" value="PsdUridine_s_RsuA/RluB/E/F_cat"/>
</dbReference>
<feature type="compositionally biased region" description="Basic and acidic residues" evidence="4">
    <location>
        <begin position="1"/>
        <end position="74"/>
    </location>
</feature>
<dbReference type="InterPro" id="IPR006145">
    <property type="entry name" value="PsdUridine_synth_RsuA/RluA"/>
</dbReference>
<dbReference type="PROSITE" id="PS50889">
    <property type="entry name" value="S4"/>
    <property type="match status" value="1"/>
</dbReference>
<dbReference type="PANTHER" id="PTHR47683:SF2">
    <property type="entry name" value="RNA-BINDING S4 DOMAIN-CONTAINING PROTEIN"/>
    <property type="match status" value="1"/>
</dbReference>
<dbReference type="InterPro" id="IPR050343">
    <property type="entry name" value="RsuA_PseudoU_synthase"/>
</dbReference>
<sequence length="421" mass="48073">MSERDNKRGNSDRRRPGGKPESDRSENRKSDDKRRPGSRPYSDRNEDRNERRPDSRKRTSENEEGENKTSDRSNARKYSTGKPFGERTTDRNTRRPDSRKRYPDTNEDEKKPGGRPNARKYSTDKPFDDRSGDKNTQWPDSRKRTPESDEQGSKPGGRPSVRKYAASKPFGYRGKRAVADVTKDGTMRLNKYISNSGICSRREADDLIKTGLVEVNGKSITEMGYKVQPNDIVKYAGEKITPEKPVYFLLNKPKDYTAEMKSTMDRRNGLTLLRGIGNHSVLPVGKMDRSTSGLIIYTNDGDLTMKLCNPKLGVKKLFHVHLDKNLKKEHMDKLLEGVELEDGFVKAEEISYVGDKNDKKQIGIETKSGKNKAVRLMLESLGYYVVKLDRVMFAGLTKKDLPRGRWRALTTQEVINLKMLK</sequence>
<keyword evidence="2" id="KW-0413">Isomerase</keyword>
<organism evidence="6 7">
    <name type="scientific">Cryomorpha ignava</name>
    <dbReference type="NCBI Taxonomy" id="101383"/>
    <lineage>
        <taxon>Bacteria</taxon>
        <taxon>Pseudomonadati</taxon>
        <taxon>Bacteroidota</taxon>
        <taxon>Flavobacteriia</taxon>
        <taxon>Flavobacteriales</taxon>
        <taxon>Cryomorphaceae</taxon>
        <taxon>Cryomorpha</taxon>
    </lineage>
</organism>
<dbReference type="SUPFAM" id="SSF55174">
    <property type="entry name" value="Alpha-L RNA-binding motif"/>
    <property type="match status" value="1"/>
</dbReference>
<comment type="caution">
    <text evidence="6">The sequence shown here is derived from an EMBL/GenBank/DDBJ whole genome shotgun (WGS) entry which is preliminary data.</text>
</comment>